<comment type="caution">
    <text evidence="2">The sequence shown here is derived from an EMBL/GenBank/DDBJ whole genome shotgun (WGS) entry which is preliminary data.</text>
</comment>
<name>A0AB34I0Z9_ESCRO</name>
<feature type="non-terminal residue" evidence="2">
    <location>
        <position position="1"/>
    </location>
</feature>
<evidence type="ECO:0000313" key="3">
    <source>
        <dbReference type="Proteomes" id="UP001159641"/>
    </source>
</evidence>
<dbReference type="Proteomes" id="UP001159641">
    <property type="component" value="Unassembled WGS sequence"/>
</dbReference>
<accession>A0AB34I0Z9</accession>
<sequence length="62" mass="7282">GILAWDSVLLEGQIIPTLEMTLAYLLRRLYLEVLQQRMADSESVLHNKRSHHNEKSVHRNEE</sequence>
<dbReference type="AlphaFoldDB" id="A0AB34I0Z9"/>
<evidence type="ECO:0000313" key="2">
    <source>
        <dbReference type="EMBL" id="KAJ8798368.1"/>
    </source>
</evidence>
<feature type="compositionally biased region" description="Basic and acidic residues" evidence="1">
    <location>
        <begin position="53"/>
        <end position="62"/>
    </location>
</feature>
<evidence type="ECO:0000256" key="1">
    <source>
        <dbReference type="SAM" id="MobiDB-lite"/>
    </source>
</evidence>
<reference evidence="2 3" key="1">
    <citation type="submission" date="2022-11" db="EMBL/GenBank/DDBJ databases">
        <title>Whole genome sequence of Eschrichtius robustus ER-17-0199.</title>
        <authorList>
            <person name="Bruniche-Olsen A."/>
            <person name="Black A.N."/>
            <person name="Fields C.J."/>
            <person name="Walden K."/>
            <person name="Dewoody J.A."/>
        </authorList>
    </citation>
    <scope>NUCLEOTIDE SEQUENCE [LARGE SCALE GENOMIC DNA]</scope>
    <source>
        <strain evidence="2">ER-17-0199</strain>
        <tissue evidence="2">Blubber</tissue>
    </source>
</reference>
<protein>
    <submittedName>
        <fullName evidence="2">Uncharacterized protein</fullName>
    </submittedName>
</protein>
<gene>
    <name evidence="2" type="ORF">J1605_001493</name>
</gene>
<feature type="region of interest" description="Disordered" evidence="1">
    <location>
        <begin position="42"/>
        <end position="62"/>
    </location>
</feature>
<proteinExistence type="predicted"/>
<keyword evidence="3" id="KW-1185">Reference proteome</keyword>
<dbReference type="EMBL" id="JAIQCJ010000074">
    <property type="protein sequence ID" value="KAJ8798368.1"/>
    <property type="molecule type" value="Genomic_DNA"/>
</dbReference>
<organism evidence="2 3">
    <name type="scientific">Eschrichtius robustus</name>
    <name type="common">California gray whale</name>
    <name type="synonym">Eschrichtius gibbosus</name>
    <dbReference type="NCBI Taxonomy" id="9764"/>
    <lineage>
        <taxon>Eukaryota</taxon>
        <taxon>Metazoa</taxon>
        <taxon>Chordata</taxon>
        <taxon>Craniata</taxon>
        <taxon>Vertebrata</taxon>
        <taxon>Euteleostomi</taxon>
        <taxon>Mammalia</taxon>
        <taxon>Eutheria</taxon>
        <taxon>Laurasiatheria</taxon>
        <taxon>Artiodactyla</taxon>
        <taxon>Whippomorpha</taxon>
        <taxon>Cetacea</taxon>
        <taxon>Mysticeti</taxon>
        <taxon>Eschrichtiidae</taxon>
        <taxon>Eschrichtius</taxon>
    </lineage>
</organism>